<dbReference type="EMBL" id="JAUNZN010000002">
    <property type="protein sequence ID" value="KAK4827154.1"/>
    <property type="molecule type" value="Genomic_DNA"/>
</dbReference>
<gene>
    <name evidence="1" type="ORF">QYF61_015108</name>
</gene>
<sequence>MVGSEVAGKEETAFQQVKTIREETVTYPAQGTVATYMRLHKQEKWADRSLMKFKGKCKVLPPRWGLAERQLCRKGLEALVNNRLHRSQQCILAAMEADLMLGCFSTGTASGLGNVIIPLYTVLERLHMKYHSQFRATQSKRDRDKLDQVQWRAIKAVEDTTHEERELELLCLQKRKSRGELTAFYCVRRSCREGKPNPSQRHKVKYNNKVHPGKFGLDIKKVFLYSRTVKPGAYQMRQNLISDDNAEIRQFFANALLKTRAGAHPQSSKSERYEVEMPVQESAPVRLSLDDRLNPKLSGNSVVLLFLPEVVEEDVQPPLDDLGQGPGQGVVGNVEPFVHGVPGNAWQPAQQVEVVRESLYGVVVDV</sequence>
<reference evidence="1 2" key="1">
    <citation type="journal article" date="2023" name="J. Hered.">
        <title>Chromosome-level genome of the wood stork (Mycteria americana) provides insight into avian chromosome evolution.</title>
        <authorList>
            <person name="Flamio R. Jr."/>
            <person name="Ramstad K.M."/>
        </authorList>
    </citation>
    <scope>NUCLEOTIDE SEQUENCE [LARGE SCALE GENOMIC DNA]</scope>
    <source>
        <strain evidence="1">JAX WOST 10</strain>
    </source>
</reference>
<dbReference type="AlphaFoldDB" id="A0AAN7NMM1"/>
<dbReference type="Proteomes" id="UP001333110">
    <property type="component" value="Unassembled WGS sequence"/>
</dbReference>
<accession>A0AAN7NMM1</accession>
<evidence type="ECO:0000313" key="2">
    <source>
        <dbReference type="Proteomes" id="UP001333110"/>
    </source>
</evidence>
<name>A0AAN7NMM1_MYCAM</name>
<organism evidence="1 2">
    <name type="scientific">Mycteria americana</name>
    <name type="common">Wood stork</name>
    <dbReference type="NCBI Taxonomy" id="33587"/>
    <lineage>
        <taxon>Eukaryota</taxon>
        <taxon>Metazoa</taxon>
        <taxon>Chordata</taxon>
        <taxon>Craniata</taxon>
        <taxon>Vertebrata</taxon>
        <taxon>Euteleostomi</taxon>
        <taxon>Archelosauria</taxon>
        <taxon>Archosauria</taxon>
        <taxon>Dinosauria</taxon>
        <taxon>Saurischia</taxon>
        <taxon>Theropoda</taxon>
        <taxon>Coelurosauria</taxon>
        <taxon>Aves</taxon>
        <taxon>Neognathae</taxon>
        <taxon>Neoaves</taxon>
        <taxon>Aequornithes</taxon>
        <taxon>Ciconiiformes</taxon>
        <taxon>Ciconiidae</taxon>
        <taxon>Mycteria</taxon>
    </lineage>
</organism>
<protein>
    <submittedName>
        <fullName evidence="1">Uncharacterized protein</fullName>
    </submittedName>
</protein>
<proteinExistence type="predicted"/>
<comment type="caution">
    <text evidence="1">The sequence shown here is derived from an EMBL/GenBank/DDBJ whole genome shotgun (WGS) entry which is preliminary data.</text>
</comment>
<keyword evidence="2" id="KW-1185">Reference proteome</keyword>
<evidence type="ECO:0000313" key="1">
    <source>
        <dbReference type="EMBL" id="KAK4827154.1"/>
    </source>
</evidence>